<accession>A0A182BM80</accession>
<evidence type="ECO:0000256" key="1">
    <source>
        <dbReference type="ARBA" id="ARBA00009737"/>
    </source>
</evidence>
<keyword evidence="3" id="KW-0648">Protein biosynthesis</keyword>
<comment type="similarity">
    <text evidence="1">Belongs to the REF/SRPP family.</text>
</comment>
<dbReference type="Pfam" id="PF05755">
    <property type="entry name" value="REF"/>
    <property type="match status" value="1"/>
</dbReference>
<dbReference type="EMBL" id="KR076813">
    <property type="protein sequence ID" value="AMO43675.1"/>
    <property type="molecule type" value="mRNA"/>
</dbReference>
<feature type="compositionally biased region" description="Acidic residues" evidence="2">
    <location>
        <begin position="1"/>
        <end position="10"/>
    </location>
</feature>
<evidence type="ECO:0000256" key="2">
    <source>
        <dbReference type="SAM" id="MobiDB-lite"/>
    </source>
</evidence>
<proteinExistence type="evidence at transcript level"/>
<name>A0A182BM80_HEVBR</name>
<protein>
    <submittedName>
        <fullName evidence="3">Rubber elongation factor 175</fullName>
    </submittedName>
</protein>
<dbReference type="PANTHER" id="PTHR33732">
    <property type="entry name" value="REF/SRPP-LIKE PROTEIN OS05G0151300/LOC_OS05G05940"/>
    <property type="match status" value="1"/>
</dbReference>
<feature type="region of interest" description="Disordered" evidence="2">
    <location>
        <begin position="1"/>
        <end position="48"/>
    </location>
</feature>
<dbReference type="GO" id="GO:0003746">
    <property type="term" value="F:translation elongation factor activity"/>
    <property type="evidence" value="ECO:0007669"/>
    <property type="project" value="UniProtKB-KW"/>
</dbReference>
<evidence type="ECO:0000313" key="3">
    <source>
        <dbReference type="EMBL" id="AMO43675.1"/>
    </source>
</evidence>
<dbReference type="AlphaFoldDB" id="A0A182BM80"/>
<sequence>MAEGEEEVNIQEEANKGEENPQEEANIQEETNKGEENIQEEANIEEEANKEEESLKYLDFVQAATVYARASFSKLYLFAKDKSGPFKPGVNTVESRFKSVVRPVYNKFQPVPNKVLKFADRRVDAYVTVLDRIVPPIVKRASIQAYSVAPGAARAVASYLPLHTKRLFKVLYGDG</sequence>
<dbReference type="InterPro" id="IPR008802">
    <property type="entry name" value="REF"/>
</dbReference>
<dbReference type="PANTHER" id="PTHR33732:SF9">
    <property type="entry name" value="REF_SRPP-LIKE PROTEIN OS05G0151300_LOC_OS05G05940"/>
    <property type="match status" value="1"/>
</dbReference>
<gene>
    <name evidence="3" type="primary">REF175</name>
</gene>
<organism evidence="3">
    <name type="scientific">Hevea brasiliensis</name>
    <name type="common">Para rubber tree</name>
    <name type="synonym">Siphonia brasiliensis</name>
    <dbReference type="NCBI Taxonomy" id="3981"/>
    <lineage>
        <taxon>Eukaryota</taxon>
        <taxon>Viridiplantae</taxon>
        <taxon>Streptophyta</taxon>
        <taxon>Embryophyta</taxon>
        <taxon>Tracheophyta</taxon>
        <taxon>Spermatophyta</taxon>
        <taxon>Magnoliopsida</taxon>
        <taxon>eudicotyledons</taxon>
        <taxon>Gunneridae</taxon>
        <taxon>Pentapetalae</taxon>
        <taxon>rosids</taxon>
        <taxon>fabids</taxon>
        <taxon>Malpighiales</taxon>
        <taxon>Euphorbiaceae</taxon>
        <taxon>Crotonoideae</taxon>
        <taxon>Micrandreae</taxon>
        <taxon>Hevea</taxon>
    </lineage>
</organism>
<keyword evidence="3" id="KW-0251">Elongation factor</keyword>
<reference evidence="3" key="1">
    <citation type="submission" date="2015-04" db="EMBL/GenBank/DDBJ databases">
        <title>Molecular Cloning and Characterization of Rubber Biosynthetic Gene SRPP and REF from Hevea brasiliensis.</title>
        <authorList>
            <person name="Wang X."/>
            <person name="Tong Z."/>
        </authorList>
    </citation>
    <scope>NUCLEOTIDE SEQUENCE</scope>
</reference>
<feature type="compositionally biased region" description="Acidic residues" evidence="2">
    <location>
        <begin position="37"/>
        <end position="48"/>
    </location>
</feature>